<protein>
    <submittedName>
        <fullName evidence="1">Uncharacterized protein</fullName>
    </submittedName>
</protein>
<proteinExistence type="predicted"/>
<organism evidence="1 2">
    <name type="scientific">Pontibacter diazotrophicus</name>
    <dbReference type="NCBI Taxonomy" id="1400979"/>
    <lineage>
        <taxon>Bacteria</taxon>
        <taxon>Pseudomonadati</taxon>
        <taxon>Bacteroidota</taxon>
        <taxon>Cytophagia</taxon>
        <taxon>Cytophagales</taxon>
        <taxon>Hymenobacteraceae</taxon>
        <taxon>Pontibacter</taxon>
    </lineage>
</organism>
<dbReference type="OrthoDB" id="1493417at2"/>
<dbReference type="EMBL" id="QRGR01000023">
    <property type="protein sequence ID" value="RDV13531.1"/>
    <property type="molecule type" value="Genomic_DNA"/>
</dbReference>
<sequence>MGCEEEDMVVDRVASPVLITVEGASFQATEPVSVTATVFELDKSGILDHTVGIDSIPLSNFPLAILANGMEMGVLTTDAAGKVNLTKTWAELGFPSPQPGNAVRLEWSGTHKGQAFTKLSQVQVK</sequence>
<dbReference type="Proteomes" id="UP000256708">
    <property type="component" value="Unassembled WGS sequence"/>
</dbReference>
<name>A0A3D8L7Y1_9BACT</name>
<reference evidence="2" key="1">
    <citation type="submission" date="2018-08" db="EMBL/GenBank/DDBJ databases">
        <authorList>
            <person name="Liu Z.-W."/>
            <person name="Du Z.-J."/>
        </authorList>
    </citation>
    <scope>NUCLEOTIDE SEQUENCE [LARGE SCALE GENOMIC DNA]</scope>
    <source>
        <strain evidence="2">H4X</strain>
    </source>
</reference>
<accession>A0A3D8L7Y1</accession>
<gene>
    <name evidence="1" type="ORF">DXT99_19170</name>
</gene>
<evidence type="ECO:0000313" key="1">
    <source>
        <dbReference type="EMBL" id="RDV13531.1"/>
    </source>
</evidence>
<keyword evidence="2" id="KW-1185">Reference proteome</keyword>
<evidence type="ECO:0000313" key="2">
    <source>
        <dbReference type="Proteomes" id="UP000256708"/>
    </source>
</evidence>
<comment type="caution">
    <text evidence="1">The sequence shown here is derived from an EMBL/GenBank/DDBJ whole genome shotgun (WGS) entry which is preliminary data.</text>
</comment>
<dbReference type="AlphaFoldDB" id="A0A3D8L7Y1"/>